<feature type="region of interest" description="Disordered" evidence="1">
    <location>
        <begin position="116"/>
        <end position="138"/>
    </location>
</feature>
<protein>
    <submittedName>
        <fullName evidence="2">Uncharacterized protein</fullName>
    </submittedName>
</protein>
<dbReference type="EnsemblBacteria" id="CAD73932">
    <property type="protein sequence ID" value="CAD73932"/>
    <property type="gene ID" value="RB4682"/>
</dbReference>
<dbReference type="EMBL" id="BX294140">
    <property type="protein sequence ID" value="CAD73932.1"/>
    <property type="molecule type" value="Genomic_DNA"/>
</dbReference>
<evidence type="ECO:0000313" key="2">
    <source>
        <dbReference type="EMBL" id="CAD73932.1"/>
    </source>
</evidence>
<gene>
    <name evidence="2" type="ordered locus">RB4682</name>
</gene>
<dbReference type="AlphaFoldDB" id="Q7US65"/>
<accession>Q7US65</accession>
<sequence length="155" mass="16866">MLKPANRNSPLPNTDWRFATATNPICYRQTIRHDSPADRNLERLVANHRSAATEPQLHHGCWSASLRSPAHEPSIRGAFHRTSRFVADVPPTHDASRPIGPARFLAAPTPAPIAPPHAASDSALASARSCARPKSRPPVETLIPTATATIRIDDR</sequence>
<dbReference type="Proteomes" id="UP000001025">
    <property type="component" value="Chromosome"/>
</dbReference>
<proteinExistence type="predicted"/>
<feature type="compositionally biased region" description="Low complexity" evidence="1">
    <location>
        <begin position="116"/>
        <end position="132"/>
    </location>
</feature>
<dbReference type="KEGG" id="rba:RB4682"/>
<dbReference type="InParanoid" id="Q7US65"/>
<reference evidence="2 3" key="1">
    <citation type="journal article" date="2003" name="Proc. Natl. Acad. Sci. U.S.A.">
        <title>Complete genome sequence of the marine planctomycete Pirellula sp. strain 1.</title>
        <authorList>
            <person name="Gloeckner F.O."/>
            <person name="Kube M."/>
            <person name="Bauer M."/>
            <person name="Teeling H."/>
            <person name="Lombardot T."/>
            <person name="Ludwig W."/>
            <person name="Gade D."/>
            <person name="Beck A."/>
            <person name="Borzym K."/>
            <person name="Heitmann K."/>
            <person name="Rabus R."/>
            <person name="Schlesner H."/>
            <person name="Amann R."/>
            <person name="Reinhardt R."/>
        </authorList>
    </citation>
    <scope>NUCLEOTIDE SEQUENCE [LARGE SCALE GENOMIC DNA]</scope>
    <source>
        <strain evidence="3">DSM 10527 / NCIMB 13988 / SH1</strain>
    </source>
</reference>
<keyword evidence="3" id="KW-1185">Reference proteome</keyword>
<evidence type="ECO:0000256" key="1">
    <source>
        <dbReference type="SAM" id="MobiDB-lite"/>
    </source>
</evidence>
<name>Q7US65_RHOBA</name>
<dbReference type="HOGENOM" id="CLU_1694099_0_0_0"/>
<evidence type="ECO:0000313" key="3">
    <source>
        <dbReference type="Proteomes" id="UP000001025"/>
    </source>
</evidence>
<organism evidence="2 3">
    <name type="scientific">Rhodopirellula baltica (strain DSM 10527 / NCIMB 13988 / SH1)</name>
    <dbReference type="NCBI Taxonomy" id="243090"/>
    <lineage>
        <taxon>Bacteria</taxon>
        <taxon>Pseudomonadati</taxon>
        <taxon>Planctomycetota</taxon>
        <taxon>Planctomycetia</taxon>
        <taxon>Pirellulales</taxon>
        <taxon>Pirellulaceae</taxon>
        <taxon>Rhodopirellula</taxon>
    </lineage>
</organism>